<keyword evidence="2" id="KW-1185">Reference proteome</keyword>
<organism evidence="1 2">
    <name type="scientific">Cichorium intybus</name>
    <name type="common">Chicory</name>
    <dbReference type="NCBI Taxonomy" id="13427"/>
    <lineage>
        <taxon>Eukaryota</taxon>
        <taxon>Viridiplantae</taxon>
        <taxon>Streptophyta</taxon>
        <taxon>Embryophyta</taxon>
        <taxon>Tracheophyta</taxon>
        <taxon>Spermatophyta</taxon>
        <taxon>Magnoliopsida</taxon>
        <taxon>eudicotyledons</taxon>
        <taxon>Gunneridae</taxon>
        <taxon>Pentapetalae</taxon>
        <taxon>asterids</taxon>
        <taxon>campanulids</taxon>
        <taxon>Asterales</taxon>
        <taxon>Asteraceae</taxon>
        <taxon>Cichorioideae</taxon>
        <taxon>Cichorieae</taxon>
        <taxon>Cichoriinae</taxon>
        <taxon>Cichorium</taxon>
    </lineage>
</organism>
<proteinExistence type="predicted"/>
<reference evidence="2" key="1">
    <citation type="journal article" date="2022" name="Mol. Ecol. Resour.">
        <title>The genomes of chicory, endive, great burdock and yacon provide insights into Asteraceae palaeo-polyploidization history and plant inulin production.</title>
        <authorList>
            <person name="Fan W."/>
            <person name="Wang S."/>
            <person name="Wang H."/>
            <person name="Wang A."/>
            <person name="Jiang F."/>
            <person name="Liu H."/>
            <person name="Zhao H."/>
            <person name="Xu D."/>
            <person name="Zhang Y."/>
        </authorList>
    </citation>
    <scope>NUCLEOTIDE SEQUENCE [LARGE SCALE GENOMIC DNA]</scope>
    <source>
        <strain evidence="2">cv. Punajuju</strain>
    </source>
</reference>
<dbReference type="Proteomes" id="UP001055811">
    <property type="component" value="Linkage Group LG08"/>
</dbReference>
<evidence type="ECO:0000313" key="2">
    <source>
        <dbReference type="Proteomes" id="UP001055811"/>
    </source>
</evidence>
<name>A0ACB8ZS31_CICIN</name>
<protein>
    <submittedName>
        <fullName evidence="1">Uncharacterized protein</fullName>
    </submittedName>
</protein>
<sequence>MDLETLNAIDITTKGKEKMKRRKNEDKNMGPMFTMLHVNDTIKGGPRAPPRNKMALYEQLSIPSQSFNECCPLTLIPPPTPFVLI</sequence>
<reference evidence="1 2" key="2">
    <citation type="journal article" date="2022" name="Mol. Ecol. Resour.">
        <title>The genomes of chicory, endive, great burdock and yacon provide insights into Asteraceae paleo-polyploidization history and plant inulin production.</title>
        <authorList>
            <person name="Fan W."/>
            <person name="Wang S."/>
            <person name="Wang H."/>
            <person name="Wang A."/>
            <person name="Jiang F."/>
            <person name="Liu H."/>
            <person name="Zhao H."/>
            <person name="Xu D."/>
            <person name="Zhang Y."/>
        </authorList>
    </citation>
    <scope>NUCLEOTIDE SEQUENCE [LARGE SCALE GENOMIC DNA]</scope>
    <source>
        <strain evidence="2">cv. Punajuju</strain>
        <tissue evidence="1">Leaves</tissue>
    </source>
</reference>
<gene>
    <name evidence="1" type="ORF">L2E82_44752</name>
</gene>
<dbReference type="EMBL" id="CM042016">
    <property type="protein sequence ID" value="KAI3700134.1"/>
    <property type="molecule type" value="Genomic_DNA"/>
</dbReference>
<comment type="caution">
    <text evidence="1">The sequence shown here is derived from an EMBL/GenBank/DDBJ whole genome shotgun (WGS) entry which is preliminary data.</text>
</comment>
<accession>A0ACB8ZS31</accession>
<evidence type="ECO:0000313" key="1">
    <source>
        <dbReference type="EMBL" id="KAI3700134.1"/>
    </source>
</evidence>